<reference evidence="6 7" key="1">
    <citation type="submission" date="2022-11" db="EMBL/GenBank/DDBJ databases">
        <title>Biodiversity and phylogenetic relationships of bacteria.</title>
        <authorList>
            <person name="Machado R.A.R."/>
            <person name="Bhat A."/>
            <person name="Loulou A."/>
            <person name="Kallel S."/>
        </authorList>
    </citation>
    <scope>NUCLEOTIDE SEQUENCE [LARGE SCALE GENOMIC DNA]</scope>
    <source>
        <strain evidence="6 7">DSM 13975</strain>
    </source>
</reference>
<keyword evidence="7" id="KW-1185">Reference proteome</keyword>
<evidence type="ECO:0000313" key="6">
    <source>
        <dbReference type="EMBL" id="MCX5463173.1"/>
    </source>
</evidence>
<dbReference type="InterPro" id="IPR010998">
    <property type="entry name" value="Integrase_recombinase_N"/>
</dbReference>
<dbReference type="RefSeq" id="WP_266120129.1">
    <property type="nucleotide sequence ID" value="NZ_JAPKNA010000001.1"/>
</dbReference>
<dbReference type="Gene3D" id="1.10.443.10">
    <property type="entry name" value="Intergrase catalytic core"/>
    <property type="match status" value="1"/>
</dbReference>
<dbReference type="InterPro" id="IPR013762">
    <property type="entry name" value="Integrase-like_cat_sf"/>
</dbReference>
<accession>A0ABT3VI79</accession>
<evidence type="ECO:0000256" key="3">
    <source>
        <dbReference type="ARBA" id="ARBA00023125"/>
    </source>
</evidence>
<keyword evidence="3" id="KW-0238">DNA-binding</keyword>
<dbReference type="InterPro" id="IPR050808">
    <property type="entry name" value="Phage_Integrase"/>
</dbReference>
<keyword evidence="2" id="KW-0229">DNA integration</keyword>
<dbReference type="CDD" id="cd00801">
    <property type="entry name" value="INT_P4_C"/>
    <property type="match status" value="1"/>
</dbReference>
<dbReference type="SUPFAM" id="SSF56349">
    <property type="entry name" value="DNA breaking-rejoining enzymes"/>
    <property type="match status" value="1"/>
</dbReference>
<organism evidence="6 7">
    <name type="scientific">Alcaligenes parafaecalis</name>
    <dbReference type="NCBI Taxonomy" id="171260"/>
    <lineage>
        <taxon>Bacteria</taxon>
        <taxon>Pseudomonadati</taxon>
        <taxon>Pseudomonadota</taxon>
        <taxon>Betaproteobacteria</taxon>
        <taxon>Burkholderiales</taxon>
        <taxon>Alcaligenaceae</taxon>
        <taxon>Alcaligenes</taxon>
    </lineage>
</organism>
<evidence type="ECO:0000313" key="7">
    <source>
        <dbReference type="Proteomes" id="UP001209916"/>
    </source>
</evidence>
<dbReference type="PANTHER" id="PTHR30629:SF2">
    <property type="entry name" value="PROPHAGE INTEGRASE INTS-RELATED"/>
    <property type="match status" value="1"/>
</dbReference>
<dbReference type="EMBL" id="JAPKNA010000001">
    <property type="protein sequence ID" value="MCX5463173.1"/>
    <property type="molecule type" value="Genomic_DNA"/>
</dbReference>
<evidence type="ECO:0000256" key="4">
    <source>
        <dbReference type="ARBA" id="ARBA00023172"/>
    </source>
</evidence>
<dbReference type="PANTHER" id="PTHR30629">
    <property type="entry name" value="PROPHAGE INTEGRASE"/>
    <property type="match status" value="1"/>
</dbReference>
<name>A0ABT3VI79_9BURK</name>
<dbReference type="Gene3D" id="1.10.150.130">
    <property type="match status" value="1"/>
</dbReference>
<dbReference type="PROSITE" id="PS51898">
    <property type="entry name" value="TYR_RECOMBINASE"/>
    <property type="match status" value="1"/>
</dbReference>
<proteinExistence type="inferred from homology"/>
<comment type="similarity">
    <text evidence="1">Belongs to the 'phage' integrase family.</text>
</comment>
<feature type="domain" description="Tyr recombinase" evidence="5">
    <location>
        <begin position="111"/>
        <end position="317"/>
    </location>
</feature>
<evidence type="ECO:0000256" key="2">
    <source>
        <dbReference type="ARBA" id="ARBA00022908"/>
    </source>
</evidence>
<gene>
    <name evidence="6" type="ORF">OSH09_03190</name>
</gene>
<dbReference type="Proteomes" id="UP001209916">
    <property type="component" value="Unassembled WGS sequence"/>
</dbReference>
<evidence type="ECO:0000256" key="1">
    <source>
        <dbReference type="ARBA" id="ARBA00008857"/>
    </source>
</evidence>
<protein>
    <submittedName>
        <fullName evidence="6">Site-specific integrase</fullName>
    </submittedName>
</protein>
<dbReference type="InterPro" id="IPR002104">
    <property type="entry name" value="Integrase_catalytic"/>
</dbReference>
<dbReference type="InterPro" id="IPR011010">
    <property type="entry name" value="DNA_brk_join_enz"/>
</dbReference>
<sequence length="355" mass="41171">MKFSYFFNDWINNGVFRADNNSELERLFSKDVLPVIGQLPLDEICSKHLLGVLLSQRERGVTRLSIVTLHNLRQLFKWGMQTEPWCEAIGLTNPASQIALKQFIPKDYEVARERVLSSAEVWELHQILSESSHTVLDKKSKLAIWLCLGSLCRIGELLQSRWENVNLKSGIWYLPRETTKGSTQDHVIFMSEFIHTKFVELFRITGHSQWCFPSRNNKNHVDLKSITKQIADRQIRFKNRTDSLKGRANSNALVLANGSRGDWTPHDLRRTGATMMQSLGIPLEVIDRCQNHVLSGSKIRRHYMHHDYAQEKAEAWQILGQKIEEILSMPSPKAHNEFLGIKHPLHRPHWLQWNI</sequence>
<dbReference type="Pfam" id="PF00589">
    <property type="entry name" value="Phage_integrase"/>
    <property type="match status" value="1"/>
</dbReference>
<comment type="caution">
    <text evidence="6">The sequence shown here is derived from an EMBL/GenBank/DDBJ whole genome shotgun (WGS) entry which is preliminary data.</text>
</comment>
<evidence type="ECO:0000259" key="5">
    <source>
        <dbReference type="PROSITE" id="PS51898"/>
    </source>
</evidence>
<keyword evidence="4" id="KW-0233">DNA recombination</keyword>